<evidence type="ECO:0000256" key="1">
    <source>
        <dbReference type="SAM" id="MobiDB-lite"/>
    </source>
</evidence>
<evidence type="ECO:0000313" key="6">
    <source>
        <dbReference type="Proteomes" id="UP000663829"/>
    </source>
</evidence>
<dbReference type="Proteomes" id="UP000682733">
    <property type="component" value="Unassembled WGS sequence"/>
</dbReference>
<dbReference type="PANTHER" id="PTHR10856">
    <property type="entry name" value="CORONIN"/>
    <property type="match status" value="1"/>
</dbReference>
<evidence type="ECO:0000313" key="3">
    <source>
        <dbReference type="EMBL" id="CAF1152630.1"/>
    </source>
</evidence>
<dbReference type="PANTHER" id="PTHR10856:SF0">
    <property type="entry name" value="CORONIN"/>
    <property type="match status" value="1"/>
</dbReference>
<dbReference type="AlphaFoldDB" id="A0A813TTH2"/>
<proteinExistence type="predicted"/>
<dbReference type="EMBL" id="CAJOBA010031890">
    <property type="protein sequence ID" value="CAF3961289.1"/>
    <property type="molecule type" value="Genomic_DNA"/>
</dbReference>
<keyword evidence="6" id="KW-1185">Reference proteome</keyword>
<dbReference type="OrthoDB" id="9030468at2759"/>
<dbReference type="Pfam" id="PF16300">
    <property type="entry name" value="WD40_4"/>
    <property type="match status" value="1"/>
</dbReference>
<dbReference type="GO" id="GO:0007015">
    <property type="term" value="P:actin filament organization"/>
    <property type="evidence" value="ECO:0007669"/>
    <property type="project" value="TreeGrafter"/>
</dbReference>
<dbReference type="Proteomes" id="UP000681722">
    <property type="component" value="Unassembled WGS sequence"/>
</dbReference>
<organism evidence="2 6">
    <name type="scientific">Didymodactylos carnosus</name>
    <dbReference type="NCBI Taxonomy" id="1234261"/>
    <lineage>
        <taxon>Eukaryota</taxon>
        <taxon>Metazoa</taxon>
        <taxon>Spiralia</taxon>
        <taxon>Gnathifera</taxon>
        <taxon>Rotifera</taxon>
        <taxon>Eurotatoria</taxon>
        <taxon>Bdelloidea</taxon>
        <taxon>Philodinida</taxon>
        <taxon>Philodinidae</taxon>
        <taxon>Didymodactylos</taxon>
    </lineage>
</organism>
<dbReference type="EMBL" id="CAJNOQ010000598">
    <property type="protein sequence ID" value="CAF0819098.1"/>
    <property type="molecule type" value="Genomic_DNA"/>
</dbReference>
<feature type="compositionally biased region" description="Low complexity" evidence="1">
    <location>
        <begin position="139"/>
        <end position="167"/>
    </location>
</feature>
<accession>A0A813TTH2</accession>
<evidence type="ECO:0000313" key="5">
    <source>
        <dbReference type="EMBL" id="CAF3961289.1"/>
    </source>
</evidence>
<dbReference type="InterPro" id="IPR015505">
    <property type="entry name" value="Coronin"/>
</dbReference>
<feature type="non-terminal residue" evidence="2">
    <location>
        <position position="1"/>
    </location>
</feature>
<feature type="region of interest" description="Disordered" evidence="1">
    <location>
        <begin position="20"/>
        <end position="170"/>
    </location>
</feature>
<evidence type="ECO:0000313" key="2">
    <source>
        <dbReference type="EMBL" id="CAF0819098.1"/>
    </source>
</evidence>
<dbReference type="EMBL" id="CAJNOK010011963">
    <property type="protein sequence ID" value="CAF1152630.1"/>
    <property type="molecule type" value="Genomic_DNA"/>
</dbReference>
<evidence type="ECO:0000313" key="4">
    <source>
        <dbReference type="EMBL" id="CAF3605426.1"/>
    </source>
</evidence>
<feature type="compositionally biased region" description="Low complexity" evidence="1">
    <location>
        <begin position="202"/>
        <end position="216"/>
    </location>
</feature>
<protein>
    <submittedName>
        <fullName evidence="2">Uncharacterized protein</fullName>
    </submittedName>
</protein>
<gene>
    <name evidence="2" type="ORF">GPM918_LOCUS4449</name>
    <name evidence="3" type="ORF">OVA965_LOCUS21681</name>
    <name evidence="4" type="ORF">SRO942_LOCUS4450</name>
    <name evidence="5" type="ORF">TMI583_LOCUS22389</name>
</gene>
<feature type="compositionally biased region" description="Gly residues" evidence="1">
    <location>
        <begin position="54"/>
        <end position="64"/>
    </location>
</feature>
<comment type="caution">
    <text evidence="2">The sequence shown here is derived from an EMBL/GenBank/DDBJ whole genome shotgun (WGS) entry which is preliminary data.</text>
</comment>
<feature type="region of interest" description="Disordered" evidence="1">
    <location>
        <begin position="202"/>
        <end position="233"/>
    </location>
</feature>
<dbReference type="GO" id="GO:0051015">
    <property type="term" value="F:actin filament binding"/>
    <property type="evidence" value="ECO:0007669"/>
    <property type="project" value="TreeGrafter"/>
</dbReference>
<reference evidence="2" key="1">
    <citation type="submission" date="2021-02" db="EMBL/GenBank/DDBJ databases">
        <authorList>
            <person name="Nowell W R."/>
        </authorList>
    </citation>
    <scope>NUCLEOTIDE SEQUENCE</scope>
</reference>
<dbReference type="Proteomes" id="UP000677228">
    <property type="component" value="Unassembled WGS sequence"/>
</dbReference>
<feature type="compositionally biased region" description="Polar residues" evidence="1">
    <location>
        <begin position="75"/>
        <end position="114"/>
    </location>
</feature>
<name>A0A813TTH2_9BILA</name>
<feature type="compositionally biased region" description="Acidic residues" evidence="1">
    <location>
        <begin position="222"/>
        <end position="233"/>
    </location>
</feature>
<dbReference type="Proteomes" id="UP000663829">
    <property type="component" value="Unassembled WGS sequence"/>
</dbReference>
<sequence>SELFQEDLYPDTTAEEHAITADDWINGADANPTLVSMRDFDTRTPAQTVSSVGSSGGGGGGGGSAKQEVVFGKSSAATTKTQQNSARDANPSSTQSSPQKGGNGHLHQQPSSQHADNELIEKMCEEMRRIKIINDIEPTQELQQQSNQTQQPSSPSSPVPSSSTTATNQQISSKLNEIFVRMGDFDKRLQFVEKTLQNLIASSTLSSTTSGQLSSTNQEPSIVEDEPDDGLQN</sequence>
<feature type="compositionally biased region" description="Basic and acidic residues" evidence="1">
    <location>
        <begin position="115"/>
        <end position="134"/>
    </location>
</feature>
<dbReference type="EMBL" id="CAJOBC010000598">
    <property type="protein sequence ID" value="CAF3605426.1"/>
    <property type="molecule type" value="Genomic_DNA"/>
</dbReference>